<dbReference type="OrthoDB" id="2624269at2759"/>
<accession>F4RXJ2</accession>
<evidence type="ECO:0000256" key="1">
    <source>
        <dbReference type="SAM" id="MobiDB-lite"/>
    </source>
</evidence>
<sequence length="746" mass="84573">MIALTLLAFDQHLHPFDDSLKAHFNTSNLDPPWTNPLLISHQITTPGTSTDSFKATYPIHQRLISMIESIPAADADLVELSKMSRILRPRRLPIDGPHRATSYDSFPETPAQESARESRLPILLLPILPYQLNYLYQPYHFYHFYSLYQSNSNNQPLPLQNFHRSYQFYQIIVSLICFAMSSGTESNDQLEHMVSPFPTQTETQSTQPVPAETEDVTVADDVNESNHTSSKTKKKRNRPKKTGKKFKTPIPSSGELKTFIDHGTTCNSEGYPIYPNGDTVFVREPLDDITNFGHIAYPHTQKNHGSKDSSAWKTTWYTCLGVLHCDDDFCDYAAPPPTGEGKAAELIEDHPTCPADACNGQHLWTQCPTTSCRIDIEKASGWAVLRHLGTHNHVWPTSKKADPLAMRTLTIELVKNPKVGPLVLKVGQAGAGQTVTPPVTDIHPAFSNGGRLGYLRRKVLVEKGLMPEKESKGGGDRLIMDLMHWGSDVHINFQSEWMAEQLVQRDQFGKVYSGGLLSDVTYRFFKNGYLLTTSMYCQLMHRWIPIQLTWMWGLDVAHYRSHFVTLLNQIKSAELTYHERDLMVQQVVDFSVAQKKGFIAAYMEVFNEIDPAKALDKLKGCHEHYRQSITRVKKNRNIVDASQVAYFEKLALNLLEPDMPGGLDLGEKFDQIGRLFPKAKAWLDWWNTSDIHAMLFCARKRLPLDDPPLPGTEGEDELPDTTNGQESMHRQYYILSTTTYFAEESL</sequence>
<gene>
    <name evidence="2" type="ORF">MELLADRAFT_90616</name>
</gene>
<dbReference type="VEuPathDB" id="FungiDB:MELLADRAFT_90616"/>
<dbReference type="Proteomes" id="UP000001072">
    <property type="component" value="Unassembled WGS sequence"/>
</dbReference>
<evidence type="ECO:0008006" key="4">
    <source>
        <dbReference type="Google" id="ProtNLM"/>
    </source>
</evidence>
<proteinExistence type="predicted"/>
<name>F4RXJ2_MELLP</name>
<dbReference type="HOGENOM" id="CLU_016062_0_1_1"/>
<dbReference type="InParanoid" id="F4RXJ2"/>
<feature type="region of interest" description="Disordered" evidence="1">
    <location>
        <begin position="198"/>
        <end position="248"/>
    </location>
</feature>
<dbReference type="EMBL" id="GL883127">
    <property type="protein sequence ID" value="EGG02975.1"/>
    <property type="molecule type" value="Genomic_DNA"/>
</dbReference>
<dbReference type="eggNOG" id="ENOG502S7P8">
    <property type="taxonomic scope" value="Eukaryota"/>
</dbReference>
<protein>
    <recommendedName>
        <fullName evidence="4">GCM domain-containing protein</fullName>
    </recommendedName>
</protein>
<dbReference type="KEGG" id="mlr:MELLADRAFT_90616"/>
<dbReference type="RefSeq" id="XP_007413768.1">
    <property type="nucleotide sequence ID" value="XM_007413706.1"/>
</dbReference>
<feature type="compositionally biased region" description="Acidic residues" evidence="1">
    <location>
        <begin position="212"/>
        <end position="223"/>
    </location>
</feature>
<reference evidence="3" key="1">
    <citation type="journal article" date="2011" name="Proc. Natl. Acad. Sci. U.S.A.">
        <title>Obligate biotrophy features unraveled by the genomic analysis of rust fungi.</title>
        <authorList>
            <person name="Duplessis S."/>
            <person name="Cuomo C.A."/>
            <person name="Lin Y.-C."/>
            <person name="Aerts A."/>
            <person name="Tisserant E."/>
            <person name="Veneault-Fourrey C."/>
            <person name="Joly D.L."/>
            <person name="Hacquard S."/>
            <person name="Amselem J."/>
            <person name="Cantarel B.L."/>
            <person name="Chiu R."/>
            <person name="Coutinho P.M."/>
            <person name="Feau N."/>
            <person name="Field M."/>
            <person name="Frey P."/>
            <person name="Gelhaye E."/>
            <person name="Goldberg J."/>
            <person name="Grabherr M.G."/>
            <person name="Kodira C.D."/>
            <person name="Kohler A."/>
            <person name="Kuees U."/>
            <person name="Lindquist E.A."/>
            <person name="Lucas S.M."/>
            <person name="Mago R."/>
            <person name="Mauceli E."/>
            <person name="Morin E."/>
            <person name="Murat C."/>
            <person name="Pangilinan J.L."/>
            <person name="Park R."/>
            <person name="Pearson M."/>
            <person name="Quesneville H."/>
            <person name="Rouhier N."/>
            <person name="Sakthikumar S."/>
            <person name="Salamov A.A."/>
            <person name="Schmutz J."/>
            <person name="Selles B."/>
            <person name="Shapiro H."/>
            <person name="Tanguay P."/>
            <person name="Tuskan G.A."/>
            <person name="Henrissat B."/>
            <person name="Van de Peer Y."/>
            <person name="Rouze P."/>
            <person name="Ellis J.G."/>
            <person name="Dodds P.N."/>
            <person name="Schein J.E."/>
            <person name="Zhong S."/>
            <person name="Hamelin R.C."/>
            <person name="Grigoriev I.V."/>
            <person name="Szabo L.J."/>
            <person name="Martin F."/>
        </authorList>
    </citation>
    <scope>NUCLEOTIDE SEQUENCE [LARGE SCALE GENOMIC DNA]</scope>
    <source>
        <strain evidence="3">98AG31 / pathotype 3-4-7</strain>
    </source>
</reference>
<keyword evidence="3" id="KW-1185">Reference proteome</keyword>
<evidence type="ECO:0000313" key="3">
    <source>
        <dbReference type="Proteomes" id="UP000001072"/>
    </source>
</evidence>
<organism evidence="3">
    <name type="scientific">Melampsora larici-populina (strain 98AG31 / pathotype 3-4-7)</name>
    <name type="common">Poplar leaf rust fungus</name>
    <dbReference type="NCBI Taxonomy" id="747676"/>
    <lineage>
        <taxon>Eukaryota</taxon>
        <taxon>Fungi</taxon>
        <taxon>Dikarya</taxon>
        <taxon>Basidiomycota</taxon>
        <taxon>Pucciniomycotina</taxon>
        <taxon>Pucciniomycetes</taxon>
        <taxon>Pucciniales</taxon>
        <taxon>Melampsoraceae</taxon>
        <taxon>Melampsora</taxon>
    </lineage>
</organism>
<dbReference type="AlphaFoldDB" id="F4RXJ2"/>
<evidence type="ECO:0000313" key="2">
    <source>
        <dbReference type="EMBL" id="EGG02975.1"/>
    </source>
</evidence>
<feature type="compositionally biased region" description="Basic residues" evidence="1">
    <location>
        <begin position="230"/>
        <end position="247"/>
    </location>
</feature>
<dbReference type="GeneID" id="18935630"/>
<feature type="compositionally biased region" description="Polar residues" evidence="1">
    <location>
        <begin position="198"/>
        <end position="208"/>
    </location>
</feature>